<comment type="subcellular location">
    <subcellularLocation>
        <location evidence="1">Membrane</location>
        <topology evidence="1">Multi-pass membrane protein</topology>
    </subcellularLocation>
</comment>
<dbReference type="Pfam" id="PF20401">
    <property type="entry name" value="Rhomboid_2"/>
    <property type="match status" value="1"/>
</dbReference>
<evidence type="ECO:0000256" key="3">
    <source>
        <dbReference type="ARBA" id="ARBA00022989"/>
    </source>
</evidence>
<evidence type="ECO:0000313" key="7">
    <source>
        <dbReference type="EMBL" id="GHD91968.1"/>
    </source>
</evidence>
<keyword evidence="8" id="KW-1185">Reference proteome</keyword>
<keyword evidence="2 6" id="KW-0812">Transmembrane</keyword>
<evidence type="ECO:0000256" key="6">
    <source>
        <dbReference type="SAM" id="Phobius"/>
    </source>
</evidence>
<feature type="transmembrane region" description="Helical" evidence="6">
    <location>
        <begin position="55"/>
        <end position="81"/>
    </location>
</feature>
<evidence type="ECO:0000256" key="5">
    <source>
        <dbReference type="SAM" id="MobiDB-lite"/>
    </source>
</evidence>
<evidence type="ECO:0000256" key="1">
    <source>
        <dbReference type="ARBA" id="ARBA00004141"/>
    </source>
</evidence>
<organism evidence="7 8">
    <name type="scientific">Streptomyces naganishii JCM 4654</name>
    <dbReference type="NCBI Taxonomy" id="1306179"/>
    <lineage>
        <taxon>Bacteria</taxon>
        <taxon>Bacillati</taxon>
        <taxon>Actinomycetota</taxon>
        <taxon>Actinomycetes</taxon>
        <taxon>Kitasatosporales</taxon>
        <taxon>Streptomycetaceae</taxon>
        <taxon>Streptomyces</taxon>
    </lineage>
</organism>
<evidence type="ECO:0000256" key="2">
    <source>
        <dbReference type="ARBA" id="ARBA00022692"/>
    </source>
</evidence>
<dbReference type="RefSeq" id="WP_229865466.1">
    <property type="nucleotide sequence ID" value="NZ_BMVF01000011.1"/>
</dbReference>
<evidence type="ECO:0000313" key="8">
    <source>
        <dbReference type="Proteomes" id="UP000608955"/>
    </source>
</evidence>
<sequence length="222" mass="23526">MRAARTLPRRLPGTAVYVTALLLTAWWLKGQPAAERARFVRHNSSNVHHMDVGKWWTLFTSGLVVDGVPTLVGIAAVALVLGSAEWRWGTRRACGVFVFGHLTATLLTEGALWLMHVAHLPGVPTRSRDVGISYGLVTTGACLLALVDGPLRRYGLPLLAAALTAAVLYDQKLADVGHLTSFALGCLAARTAWPRTPSGPVRAKPVPPDSGTADALPSGSSP</sequence>
<name>A0A918Y629_9ACTN</name>
<evidence type="ECO:0000256" key="4">
    <source>
        <dbReference type="ARBA" id="ARBA00023136"/>
    </source>
</evidence>
<proteinExistence type="predicted"/>
<dbReference type="SUPFAM" id="SSF144091">
    <property type="entry name" value="Rhomboid-like"/>
    <property type="match status" value="1"/>
</dbReference>
<feature type="transmembrane region" description="Helical" evidence="6">
    <location>
        <begin position="130"/>
        <end position="147"/>
    </location>
</feature>
<dbReference type="EMBL" id="BMVF01000011">
    <property type="protein sequence ID" value="GHD91968.1"/>
    <property type="molecule type" value="Genomic_DNA"/>
</dbReference>
<keyword evidence="4 6" id="KW-0472">Membrane</keyword>
<dbReference type="InterPro" id="IPR035952">
    <property type="entry name" value="Rhomboid-like_sf"/>
</dbReference>
<comment type="caution">
    <text evidence="7">The sequence shown here is derived from an EMBL/GenBank/DDBJ whole genome shotgun (WGS) entry which is preliminary data.</text>
</comment>
<dbReference type="Gene3D" id="1.20.1540.10">
    <property type="entry name" value="Rhomboid-like"/>
    <property type="match status" value="1"/>
</dbReference>
<reference evidence="7" key="2">
    <citation type="submission" date="2020-09" db="EMBL/GenBank/DDBJ databases">
        <authorList>
            <person name="Sun Q."/>
            <person name="Ohkuma M."/>
        </authorList>
    </citation>
    <scope>NUCLEOTIDE SEQUENCE</scope>
    <source>
        <strain evidence="7">JCM 4654</strain>
    </source>
</reference>
<feature type="transmembrane region" description="Helical" evidence="6">
    <location>
        <begin position="93"/>
        <end position="118"/>
    </location>
</feature>
<dbReference type="AlphaFoldDB" id="A0A918Y629"/>
<feature type="region of interest" description="Disordered" evidence="5">
    <location>
        <begin position="195"/>
        <end position="222"/>
    </location>
</feature>
<keyword evidence="3 6" id="KW-1133">Transmembrane helix</keyword>
<reference evidence="7" key="1">
    <citation type="journal article" date="2014" name="Int. J. Syst. Evol. Microbiol.">
        <title>Complete genome sequence of Corynebacterium casei LMG S-19264T (=DSM 44701T), isolated from a smear-ripened cheese.</title>
        <authorList>
            <consortium name="US DOE Joint Genome Institute (JGI-PGF)"/>
            <person name="Walter F."/>
            <person name="Albersmeier A."/>
            <person name="Kalinowski J."/>
            <person name="Ruckert C."/>
        </authorList>
    </citation>
    <scope>NUCLEOTIDE SEQUENCE</scope>
    <source>
        <strain evidence="7">JCM 4654</strain>
    </source>
</reference>
<gene>
    <name evidence="7" type="ORF">GCM10010508_42840</name>
</gene>
<protein>
    <submittedName>
        <fullName evidence="7">Uncharacterized protein</fullName>
    </submittedName>
</protein>
<feature type="transmembrane region" description="Helical" evidence="6">
    <location>
        <begin position="12"/>
        <end position="28"/>
    </location>
</feature>
<accession>A0A918Y629</accession>
<dbReference type="InterPro" id="IPR046862">
    <property type="entry name" value="Rhomboid_2"/>
</dbReference>
<dbReference type="GO" id="GO:0016020">
    <property type="term" value="C:membrane"/>
    <property type="evidence" value="ECO:0007669"/>
    <property type="project" value="UniProtKB-SubCell"/>
</dbReference>
<dbReference type="Proteomes" id="UP000608955">
    <property type="component" value="Unassembled WGS sequence"/>
</dbReference>